<reference evidence="2 3" key="1">
    <citation type="journal article" date="2023" name="Mol. Biol. Evol.">
        <title>Genomics of Secondarily Temperate Adaptation in the Only Non-Antarctic Icefish.</title>
        <authorList>
            <person name="Rivera-Colon A.G."/>
            <person name="Rayamajhi N."/>
            <person name="Minhas B.F."/>
            <person name="Madrigal G."/>
            <person name="Bilyk K.T."/>
            <person name="Yoon V."/>
            <person name="Hune M."/>
            <person name="Gregory S."/>
            <person name="Cheng C.H.C."/>
            <person name="Catchen J.M."/>
        </authorList>
    </citation>
    <scope>NUCLEOTIDE SEQUENCE [LARGE SCALE GENOMIC DNA]</scope>
    <source>
        <tissue evidence="2">White muscle</tissue>
    </source>
</reference>
<dbReference type="EMBL" id="JAURVH010001517">
    <property type="protein sequence ID" value="KAK5929414.1"/>
    <property type="molecule type" value="Genomic_DNA"/>
</dbReference>
<gene>
    <name evidence="2" type="ORF">CgunFtcFv8_010645</name>
</gene>
<comment type="caution">
    <text evidence="2">The sequence shown here is derived from an EMBL/GenBank/DDBJ whole genome shotgun (WGS) entry which is preliminary data.</text>
</comment>
<keyword evidence="3" id="KW-1185">Reference proteome</keyword>
<sequence length="139" mass="15392">MAPWHMEALATSPMADVHAQREEKTPTNPHPHPSSHLRITFIPLSFTHHPPTSTARFISHSLAFPSSLPLYLTSILPIISFRLPSSLPLYLTSILPIISFRLPSSQSISSRPLVPELAGDEREELCVVFCELDCSRAVG</sequence>
<proteinExistence type="predicted"/>
<evidence type="ECO:0000313" key="2">
    <source>
        <dbReference type="EMBL" id="KAK5929414.1"/>
    </source>
</evidence>
<evidence type="ECO:0000313" key="3">
    <source>
        <dbReference type="Proteomes" id="UP001331515"/>
    </source>
</evidence>
<dbReference type="AlphaFoldDB" id="A0AAN8DW34"/>
<organism evidence="2 3">
    <name type="scientific">Champsocephalus gunnari</name>
    <name type="common">Mackerel icefish</name>
    <dbReference type="NCBI Taxonomy" id="52237"/>
    <lineage>
        <taxon>Eukaryota</taxon>
        <taxon>Metazoa</taxon>
        <taxon>Chordata</taxon>
        <taxon>Craniata</taxon>
        <taxon>Vertebrata</taxon>
        <taxon>Euteleostomi</taxon>
        <taxon>Actinopterygii</taxon>
        <taxon>Neopterygii</taxon>
        <taxon>Teleostei</taxon>
        <taxon>Neoteleostei</taxon>
        <taxon>Acanthomorphata</taxon>
        <taxon>Eupercaria</taxon>
        <taxon>Perciformes</taxon>
        <taxon>Notothenioidei</taxon>
        <taxon>Channichthyidae</taxon>
        <taxon>Champsocephalus</taxon>
    </lineage>
</organism>
<protein>
    <submittedName>
        <fullName evidence="2">Uncharacterized protein</fullName>
    </submittedName>
</protein>
<name>A0AAN8DW34_CHAGU</name>
<feature type="region of interest" description="Disordered" evidence="1">
    <location>
        <begin position="12"/>
        <end position="33"/>
    </location>
</feature>
<dbReference type="Proteomes" id="UP001331515">
    <property type="component" value="Unassembled WGS sequence"/>
</dbReference>
<accession>A0AAN8DW34</accession>
<evidence type="ECO:0000256" key="1">
    <source>
        <dbReference type="SAM" id="MobiDB-lite"/>
    </source>
</evidence>